<protein>
    <submittedName>
        <fullName evidence="2">Uncharacterized protein</fullName>
    </submittedName>
</protein>
<evidence type="ECO:0000313" key="2">
    <source>
        <dbReference type="EMBL" id="JAT54797.1"/>
    </source>
</evidence>
<reference evidence="2" key="1">
    <citation type="submission" date="2015-07" db="EMBL/GenBank/DDBJ databases">
        <title>Transcriptome Assembly of Anthurium amnicola.</title>
        <authorList>
            <person name="Suzuki J."/>
        </authorList>
    </citation>
    <scope>NUCLEOTIDE SEQUENCE</scope>
</reference>
<name>A0A1D1YJI8_9ARAE</name>
<feature type="compositionally biased region" description="Polar residues" evidence="1">
    <location>
        <begin position="146"/>
        <end position="157"/>
    </location>
</feature>
<feature type="compositionally biased region" description="Polar residues" evidence="1">
    <location>
        <begin position="11"/>
        <end position="24"/>
    </location>
</feature>
<sequence length="188" mass="21076">MQDMTELCGSTIATGSYSFGSSQLRPPRGPVQLFGSPQPVPTAPQHSGWVRPEVDSQGSMLFRWSTSRFSPTSQYQDDVTVPKTQFTDLLVRGTGTSWEDLNDDEPPPHTPGVHQQPRAESPPHPGWSTPPRRESIFEDDAVSPHRPTSSRRLSTGQRQRRSKQPRTPQQLEIALPEPMIDYINMCQD</sequence>
<feature type="region of interest" description="Disordered" evidence="1">
    <location>
        <begin position="87"/>
        <end position="176"/>
    </location>
</feature>
<dbReference type="AlphaFoldDB" id="A0A1D1YJI8"/>
<dbReference type="EMBL" id="GDJX01013139">
    <property type="protein sequence ID" value="JAT54797.1"/>
    <property type="molecule type" value="Transcribed_RNA"/>
</dbReference>
<organism evidence="2">
    <name type="scientific">Anthurium amnicola</name>
    <dbReference type="NCBI Taxonomy" id="1678845"/>
    <lineage>
        <taxon>Eukaryota</taxon>
        <taxon>Viridiplantae</taxon>
        <taxon>Streptophyta</taxon>
        <taxon>Embryophyta</taxon>
        <taxon>Tracheophyta</taxon>
        <taxon>Spermatophyta</taxon>
        <taxon>Magnoliopsida</taxon>
        <taxon>Liliopsida</taxon>
        <taxon>Araceae</taxon>
        <taxon>Pothoideae</taxon>
        <taxon>Potheae</taxon>
        <taxon>Anthurium</taxon>
    </lineage>
</organism>
<gene>
    <name evidence="2" type="ORF">g.128212</name>
</gene>
<feature type="region of interest" description="Disordered" evidence="1">
    <location>
        <begin position="1"/>
        <end position="54"/>
    </location>
</feature>
<proteinExistence type="predicted"/>
<accession>A0A1D1YJI8</accession>
<evidence type="ECO:0000256" key="1">
    <source>
        <dbReference type="SAM" id="MobiDB-lite"/>
    </source>
</evidence>